<proteinExistence type="predicted"/>
<evidence type="ECO:0000313" key="2">
    <source>
        <dbReference type="Proteomes" id="UP001433508"/>
    </source>
</evidence>
<protein>
    <submittedName>
        <fullName evidence="1">Uncharacterized protein</fullName>
    </submittedName>
</protein>
<dbReference type="EMBL" id="MU971341">
    <property type="protein sequence ID" value="KAK9240190.1"/>
    <property type="molecule type" value="Genomic_DNA"/>
</dbReference>
<evidence type="ECO:0000313" key="1">
    <source>
        <dbReference type="EMBL" id="KAK9240190.1"/>
    </source>
</evidence>
<name>A0ACC3T966_LIPKO</name>
<organism evidence="1 2">
    <name type="scientific">Lipomyces kononenkoae</name>
    <name type="common">Yeast</name>
    <dbReference type="NCBI Taxonomy" id="34357"/>
    <lineage>
        <taxon>Eukaryota</taxon>
        <taxon>Fungi</taxon>
        <taxon>Dikarya</taxon>
        <taxon>Ascomycota</taxon>
        <taxon>Saccharomycotina</taxon>
        <taxon>Lipomycetes</taxon>
        <taxon>Lipomycetales</taxon>
        <taxon>Lipomycetaceae</taxon>
        <taxon>Lipomyces</taxon>
    </lineage>
</organism>
<keyword evidence="2" id="KW-1185">Reference proteome</keyword>
<dbReference type="Proteomes" id="UP001433508">
    <property type="component" value="Unassembled WGS sequence"/>
</dbReference>
<accession>A0ACC3T966</accession>
<gene>
    <name evidence="1" type="ORF">V1525DRAFT_448362</name>
</gene>
<comment type="caution">
    <text evidence="1">The sequence shown here is derived from an EMBL/GenBank/DDBJ whole genome shotgun (WGS) entry which is preliminary data.</text>
</comment>
<reference evidence="2" key="1">
    <citation type="journal article" date="2024" name="Front. Bioeng. Biotechnol.">
        <title>Genome-scale model development and genomic sequencing of the oleaginous clade Lipomyces.</title>
        <authorList>
            <person name="Czajka J.J."/>
            <person name="Han Y."/>
            <person name="Kim J."/>
            <person name="Mondo S.J."/>
            <person name="Hofstad B.A."/>
            <person name="Robles A."/>
            <person name="Haridas S."/>
            <person name="Riley R."/>
            <person name="LaButti K."/>
            <person name="Pangilinan J."/>
            <person name="Andreopoulos W."/>
            <person name="Lipzen A."/>
            <person name="Yan J."/>
            <person name="Wang M."/>
            <person name="Ng V."/>
            <person name="Grigoriev I.V."/>
            <person name="Spatafora J.W."/>
            <person name="Magnuson J.K."/>
            <person name="Baker S.E."/>
            <person name="Pomraning K.R."/>
        </authorList>
    </citation>
    <scope>NUCLEOTIDE SEQUENCE [LARGE SCALE GENOMIC DNA]</scope>
    <source>
        <strain evidence="2">CBS 7786</strain>
    </source>
</reference>
<sequence>MPFLRGFRSRSHSDPALSLSSPRRGSASSSAIIISPLPAQPEHASSTSPRLHDSYIAPATPSSFHRTRSTPVARAPPEYAVTEDLPPSRFPVMPREEEGCEALPPYSSSLMRAAVLSRKLELLSPLEPAPNRSWQTVIVVLNNTQLNVYRAPATLHPVSAAASRVAKVLPWRSASFSGPSSSSTSDYNLMMSSSVPSHINHDDTIDPFSLLPTSSATSASSSSASLSPTPTSSVVGSTCARPSPAQLLGLNESAVSSAHLIRSYTLQYAQIGLGTDYKKKQNVIRVRAEGEQFLLLCNDARECIEWTSAMQVACDLALPLEERTIPRYRSIPSRRRRRILPSARHPSRKSAIRHAAPDEQDLTPVESQQPISAQTTASDGLDAAAPAPAVAADPPADAAGEFVPHERDAHAHDEDEDDEDELYYRRGSPTSGSEPQPRRQSTAMTTNGEDSGDEDQVPELPSRCDVTPVNSIPSTRSRRGSVPRSFTTYDEDDSFNEDPDAKWAPPLPFSSTSSKLRYAIRCLYTLPADGSWGDKLLMAKGDQFIIRERVLV</sequence>